<accession>A0ACC1QXC7</accession>
<gene>
    <name evidence="1" type="ORF">NLG97_g4173</name>
</gene>
<proteinExistence type="predicted"/>
<name>A0ACC1QXC7_9HYPO</name>
<dbReference type="Proteomes" id="UP001148737">
    <property type="component" value="Unassembled WGS sequence"/>
</dbReference>
<organism evidence="1 2">
    <name type="scientific">Lecanicillium saksenae</name>
    <dbReference type="NCBI Taxonomy" id="468837"/>
    <lineage>
        <taxon>Eukaryota</taxon>
        <taxon>Fungi</taxon>
        <taxon>Dikarya</taxon>
        <taxon>Ascomycota</taxon>
        <taxon>Pezizomycotina</taxon>
        <taxon>Sordariomycetes</taxon>
        <taxon>Hypocreomycetidae</taxon>
        <taxon>Hypocreales</taxon>
        <taxon>Cordycipitaceae</taxon>
        <taxon>Lecanicillium</taxon>
    </lineage>
</organism>
<dbReference type="EMBL" id="JANAKD010000393">
    <property type="protein sequence ID" value="KAJ3494288.1"/>
    <property type="molecule type" value="Genomic_DNA"/>
</dbReference>
<protein>
    <submittedName>
        <fullName evidence="1">Uncharacterized protein</fullName>
    </submittedName>
</protein>
<sequence length="547" mass="59877">MMRQVDTTLRLAQLRTLMSRNNIGTYIVPPGDSHSSEYVADRFKRVEFISGFSGSSAWAAISDEGAALTTDGRYLLQASQQLDANWTLFDDGWEDWVAAQCKNGKSAGVDPTLLSPAFAEELAEIVRKGGGAGLVAVTENLIDEVWGTDQPAIPTCNIFVHPEMYAGKAVKMKLAELRKVILANAAFGIHATMLDEVAWLFNLRGGDVRYNPVFYGYATIAADKAVLYVDQFKLYGSVAEHLANNGVEVNEYAHFYEDVSNTTAGKYMVRGKAPWALRAAIGNDRWLEVGAIADANPIKNDAEIRGMRACHIRDGAALVSFFAWLEDQVITKKVAITDAEAADKLLGLRQMQDLFVGSSFETISCSGSNAAIIHYRAKHGASSVIDPDAVYLCDSGAQYYDGTTDTTRTFHFGTPSEFEREAYTLVLKGLIALHRAVFPRGVTGYALNCLARQFLWNFGLNFRHGTSHGVGSFLNVHEGPIGIGSRHIFSKYPLQPGNVLPMSPVSIMMAALEWLNVQNAETLEKTQNLLAGDEVALAWLKRNTAPL</sequence>
<evidence type="ECO:0000313" key="2">
    <source>
        <dbReference type="Proteomes" id="UP001148737"/>
    </source>
</evidence>
<reference evidence="1" key="1">
    <citation type="submission" date="2022-07" db="EMBL/GenBank/DDBJ databases">
        <title>Genome Sequence of Lecanicillium saksenae.</title>
        <authorList>
            <person name="Buettner E."/>
        </authorList>
    </citation>
    <scope>NUCLEOTIDE SEQUENCE</scope>
    <source>
        <strain evidence="1">VT-O1</strain>
    </source>
</reference>
<evidence type="ECO:0000313" key="1">
    <source>
        <dbReference type="EMBL" id="KAJ3494288.1"/>
    </source>
</evidence>
<comment type="caution">
    <text evidence="1">The sequence shown here is derived from an EMBL/GenBank/DDBJ whole genome shotgun (WGS) entry which is preliminary data.</text>
</comment>
<keyword evidence="2" id="KW-1185">Reference proteome</keyword>